<keyword evidence="1" id="KW-0723">Serine/threonine-protein kinase</keyword>
<name>A0ABW3CR53_9ACTN</name>
<dbReference type="InterPro" id="IPR003594">
    <property type="entry name" value="HATPase_dom"/>
</dbReference>
<keyword evidence="4" id="KW-1185">Reference proteome</keyword>
<dbReference type="GO" id="GO:0005524">
    <property type="term" value="F:ATP binding"/>
    <property type="evidence" value="ECO:0007669"/>
    <property type="project" value="UniProtKB-KW"/>
</dbReference>
<evidence type="ECO:0000256" key="1">
    <source>
        <dbReference type="ARBA" id="ARBA00022527"/>
    </source>
</evidence>
<evidence type="ECO:0000313" key="3">
    <source>
        <dbReference type="EMBL" id="MFD0856422.1"/>
    </source>
</evidence>
<dbReference type="InterPro" id="IPR036890">
    <property type="entry name" value="HATPase_C_sf"/>
</dbReference>
<dbReference type="InterPro" id="IPR050267">
    <property type="entry name" value="Anti-sigma-factor_SerPK"/>
</dbReference>
<proteinExistence type="predicted"/>
<dbReference type="SUPFAM" id="SSF55874">
    <property type="entry name" value="ATPase domain of HSP90 chaperone/DNA topoisomerase II/histidine kinase"/>
    <property type="match status" value="1"/>
</dbReference>
<dbReference type="Proteomes" id="UP001597083">
    <property type="component" value="Unassembled WGS sequence"/>
</dbReference>
<dbReference type="PANTHER" id="PTHR35526">
    <property type="entry name" value="ANTI-SIGMA-F FACTOR RSBW-RELATED"/>
    <property type="match status" value="1"/>
</dbReference>
<accession>A0ABW3CR53</accession>
<feature type="non-terminal residue" evidence="3">
    <location>
        <position position="1"/>
    </location>
</feature>
<keyword evidence="3" id="KW-0067">ATP-binding</keyword>
<dbReference type="Pfam" id="PF13581">
    <property type="entry name" value="HATPase_c_2"/>
    <property type="match status" value="1"/>
</dbReference>
<gene>
    <name evidence="3" type="ORF">ACFQ07_29550</name>
</gene>
<evidence type="ECO:0000259" key="2">
    <source>
        <dbReference type="Pfam" id="PF13581"/>
    </source>
</evidence>
<organism evidence="3 4">
    <name type="scientific">Actinomadura adrarensis</name>
    <dbReference type="NCBI Taxonomy" id="1819600"/>
    <lineage>
        <taxon>Bacteria</taxon>
        <taxon>Bacillati</taxon>
        <taxon>Actinomycetota</taxon>
        <taxon>Actinomycetes</taxon>
        <taxon>Streptosporangiales</taxon>
        <taxon>Thermomonosporaceae</taxon>
        <taxon>Actinomadura</taxon>
    </lineage>
</organism>
<sequence>EYGLGDDYAARLAVSELVTNAYLAYRESAGGGEPDADHRIDVRVYRDDGEAIIEVRDGAPGEPRIQTPANDGERGRGLFLLDRLLDDLRTVRPPDGTGKIVRATLPGGVGF</sequence>
<comment type="caution">
    <text evidence="3">The sequence shown here is derived from an EMBL/GenBank/DDBJ whole genome shotgun (WGS) entry which is preliminary data.</text>
</comment>
<keyword evidence="3" id="KW-0547">Nucleotide-binding</keyword>
<keyword evidence="1" id="KW-0418">Kinase</keyword>
<feature type="domain" description="Histidine kinase/HSP90-like ATPase" evidence="2">
    <location>
        <begin position="10"/>
        <end position="104"/>
    </location>
</feature>
<keyword evidence="1" id="KW-0808">Transferase</keyword>
<protein>
    <submittedName>
        <fullName evidence="3">ATP-binding protein</fullName>
    </submittedName>
</protein>
<reference evidence="4" key="1">
    <citation type="journal article" date="2019" name="Int. J. Syst. Evol. Microbiol.">
        <title>The Global Catalogue of Microorganisms (GCM) 10K type strain sequencing project: providing services to taxonomists for standard genome sequencing and annotation.</title>
        <authorList>
            <consortium name="The Broad Institute Genomics Platform"/>
            <consortium name="The Broad Institute Genome Sequencing Center for Infectious Disease"/>
            <person name="Wu L."/>
            <person name="Ma J."/>
        </authorList>
    </citation>
    <scope>NUCLEOTIDE SEQUENCE [LARGE SCALE GENOMIC DNA]</scope>
    <source>
        <strain evidence="4">JCM 31696</strain>
    </source>
</reference>
<dbReference type="PANTHER" id="PTHR35526:SF3">
    <property type="entry name" value="ANTI-SIGMA-F FACTOR RSBW"/>
    <property type="match status" value="1"/>
</dbReference>
<evidence type="ECO:0000313" key="4">
    <source>
        <dbReference type="Proteomes" id="UP001597083"/>
    </source>
</evidence>
<dbReference type="EMBL" id="JBHTIR010004109">
    <property type="protein sequence ID" value="MFD0856422.1"/>
    <property type="molecule type" value="Genomic_DNA"/>
</dbReference>
<dbReference type="Gene3D" id="3.30.565.10">
    <property type="entry name" value="Histidine kinase-like ATPase, C-terminal domain"/>
    <property type="match status" value="1"/>
</dbReference>